<keyword evidence="9" id="KW-0723">Serine/threonine-protein kinase</keyword>
<proteinExistence type="predicted"/>
<keyword evidence="10" id="KW-1185">Reference proteome</keyword>
<evidence type="ECO:0000256" key="1">
    <source>
        <dbReference type="ARBA" id="ARBA00022679"/>
    </source>
</evidence>
<dbReference type="STRING" id="394096.DB31_3387"/>
<dbReference type="CDD" id="cd14014">
    <property type="entry name" value="STKc_PknB_like"/>
    <property type="match status" value="1"/>
</dbReference>
<feature type="transmembrane region" description="Helical" evidence="7">
    <location>
        <begin position="52"/>
        <end position="71"/>
    </location>
</feature>
<feature type="domain" description="Protein kinase" evidence="8">
    <location>
        <begin position="214"/>
        <end position="484"/>
    </location>
</feature>
<dbReference type="RefSeq" id="WP_240486530.1">
    <property type="nucleotide sequence ID" value="NZ_JMCB01000002.1"/>
</dbReference>
<dbReference type="PANTHER" id="PTHR43289">
    <property type="entry name" value="MITOGEN-ACTIVATED PROTEIN KINASE KINASE KINASE 20-RELATED"/>
    <property type="match status" value="1"/>
</dbReference>
<evidence type="ECO:0000256" key="3">
    <source>
        <dbReference type="ARBA" id="ARBA00022777"/>
    </source>
</evidence>
<sequence length="537" mass="58323">MTTPASAVSRFLENHMRRDAQARETSVAGYMAGLAAGCLVAVGALGPYMGWGLTKALLSLVGVLCVYYTIIWRALRAGWFHPAIHWLNVAIEVSIPSVVLAFDLRFQGAAYALTAPTLVIWGTLVVLAALRTQPLLALVAGALAAVEYLVLYFFFVMPLLPEEPLLTLKPPFIMMRSVFLLSSGVATAILARHFMRKTEQALAALREQEVMGKYMLHERIGSGGMAEVYRATYSPEGGFEKQVALKRILPSYADDAEFVSLFRREAELCSTLHHPNIVQVFDLGRHGNTYFLAMEFVDGLPLSTVLRGLNWQGLPVSAVTFLGAELAAALDYLHRRTGKYGEPLHLIHRDVNPPNVLISRGGEVKLSDFGIARDTARAQLTVAGNIRGKLGYMSPEQAYGKPIDGRTDLFALGLTLHEALTGQRLLLGQDEAGLMMAAVSQELLPPSHVRPDVPPELDAVVMGLLDRDMNKRTPTGEEVRHQLLALTGEAAPYPQGQLTLARATQVAMAHVQQHHSGSLSGPHSSPSASGQVLVRSG</sequence>
<feature type="transmembrane region" description="Helical" evidence="7">
    <location>
        <begin position="27"/>
        <end position="46"/>
    </location>
</feature>
<protein>
    <submittedName>
        <fullName evidence="9">Serine/threonine protein kinase PrkC, regulator of stationary phase</fullName>
    </submittedName>
</protein>
<dbReference type="SUPFAM" id="SSF56112">
    <property type="entry name" value="Protein kinase-like (PK-like)"/>
    <property type="match status" value="1"/>
</dbReference>
<dbReference type="PATRIC" id="fig|394096.3.peg.1037"/>
<keyword evidence="4 5" id="KW-0067">ATP-binding</keyword>
<evidence type="ECO:0000256" key="4">
    <source>
        <dbReference type="ARBA" id="ARBA00022840"/>
    </source>
</evidence>
<dbReference type="EMBL" id="JMCB01000002">
    <property type="protein sequence ID" value="KFE71257.1"/>
    <property type="molecule type" value="Genomic_DNA"/>
</dbReference>
<dbReference type="PANTHER" id="PTHR43289:SF34">
    <property type="entry name" value="SERINE_THREONINE-PROTEIN KINASE YBDM-RELATED"/>
    <property type="match status" value="1"/>
</dbReference>
<evidence type="ECO:0000313" key="10">
    <source>
        <dbReference type="Proteomes" id="UP000028725"/>
    </source>
</evidence>
<dbReference type="PROSITE" id="PS00107">
    <property type="entry name" value="PROTEIN_KINASE_ATP"/>
    <property type="match status" value="1"/>
</dbReference>
<dbReference type="GO" id="GO:0004674">
    <property type="term" value="F:protein serine/threonine kinase activity"/>
    <property type="evidence" value="ECO:0007669"/>
    <property type="project" value="UniProtKB-KW"/>
</dbReference>
<evidence type="ECO:0000313" key="9">
    <source>
        <dbReference type="EMBL" id="KFE71257.1"/>
    </source>
</evidence>
<feature type="compositionally biased region" description="Low complexity" evidence="6">
    <location>
        <begin position="514"/>
        <end position="531"/>
    </location>
</feature>
<dbReference type="InterPro" id="IPR000719">
    <property type="entry name" value="Prot_kinase_dom"/>
</dbReference>
<keyword evidence="2 5" id="KW-0547">Nucleotide-binding</keyword>
<evidence type="ECO:0000256" key="6">
    <source>
        <dbReference type="SAM" id="MobiDB-lite"/>
    </source>
</evidence>
<evidence type="ECO:0000256" key="7">
    <source>
        <dbReference type="SAM" id="Phobius"/>
    </source>
</evidence>
<feature type="binding site" evidence="5">
    <location>
        <position position="246"/>
    </location>
    <ligand>
        <name>ATP</name>
        <dbReference type="ChEBI" id="CHEBI:30616"/>
    </ligand>
</feature>
<keyword evidence="7" id="KW-1133">Transmembrane helix</keyword>
<dbReference type="PROSITE" id="PS50011">
    <property type="entry name" value="PROTEIN_KINASE_DOM"/>
    <property type="match status" value="1"/>
</dbReference>
<gene>
    <name evidence="9" type="ORF">DB31_3387</name>
</gene>
<evidence type="ECO:0000256" key="5">
    <source>
        <dbReference type="PROSITE-ProRule" id="PRU10141"/>
    </source>
</evidence>
<evidence type="ECO:0000256" key="2">
    <source>
        <dbReference type="ARBA" id="ARBA00022741"/>
    </source>
</evidence>
<dbReference type="Pfam" id="PF00069">
    <property type="entry name" value="Pkinase"/>
    <property type="match status" value="1"/>
</dbReference>
<dbReference type="Gene3D" id="3.30.200.20">
    <property type="entry name" value="Phosphorylase Kinase, domain 1"/>
    <property type="match status" value="1"/>
</dbReference>
<keyword evidence="7" id="KW-0472">Membrane</keyword>
<organism evidence="9 10">
    <name type="scientific">Hyalangium minutum</name>
    <dbReference type="NCBI Taxonomy" id="394096"/>
    <lineage>
        <taxon>Bacteria</taxon>
        <taxon>Pseudomonadati</taxon>
        <taxon>Myxococcota</taxon>
        <taxon>Myxococcia</taxon>
        <taxon>Myxococcales</taxon>
        <taxon>Cystobacterineae</taxon>
        <taxon>Archangiaceae</taxon>
        <taxon>Hyalangium</taxon>
    </lineage>
</organism>
<name>A0A085WU94_9BACT</name>
<keyword evidence="7" id="KW-0812">Transmembrane</keyword>
<feature type="transmembrane region" description="Helical" evidence="7">
    <location>
        <begin position="135"/>
        <end position="160"/>
    </location>
</feature>
<keyword evidence="1" id="KW-0808">Transferase</keyword>
<dbReference type="InterPro" id="IPR011009">
    <property type="entry name" value="Kinase-like_dom_sf"/>
</dbReference>
<feature type="transmembrane region" description="Helical" evidence="7">
    <location>
        <begin position="172"/>
        <end position="191"/>
    </location>
</feature>
<feature type="transmembrane region" description="Helical" evidence="7">
    <location>
        <begin position="83"/>
        <end position="102"/>
    </location>
</feature>
<reference evidence="9 10" key="1">
    <citation type="submission" date="2014-04" db="EMBL/GenBank/DDBJ databases">
        <title>Genome assembly of Hyalangium minutum DSM 14724.</title>
        <authorList>
            <person name="Sharma G."/>
            <person name="Subramanian S."/>
        </authorList>
    </citation>
    <scope>NUCLEOTIDE SEQUENCE [LARGE SCALE GENOMIC DNA]</scope>
    <source>
        <strain evidence="9 10">DSM 14724</strain>
    </source>
</reference>
<comment type="caution">
    <text evidence="9">The sequence shown here is derived from an EMBL/GenBank/DDBJ whole genome shotgun (WGS) entry which is preliminary data.</text>
</comment>
<dbReference type="GO" id="GO:0005524">
    <property type="term" value="F:ATP binding"/>
    <property type="evidence" value="ECO:0007669"/>
    <property type="project" value="UniProtKB-UniRule"/>
</dbReference>
<feature type="region of interest" description="Disordered" evidence="6">
    <location>
        <begin position="511"/>
        <end position="537"/>
    </location>
</feature>
<dbReference type="Proteomes" id="UP000028725">
    <property type="component" value="Unassembled WGS sequence"/>
</dbReference>
<evidence type="ECO:0000259" key="8">
    <source>
        <dbReference type="PROSITE" id="PS50011"/>
    </source>
</evidence>
<accession>A0A085WU94</accession>
<dbReference type="InterPro" id="IPR017441">
    <property type="entry name" value="Protein_kinase_ATP_BS"/>
</dbReference>
<keyword evidence="3 9" id="KW-0418">Kinase</keyword>
<feature type="transmembrane region" description="Helical" evidence="7">
    <location>
        <begin position="108"/>
        <end position="128"/>
    </location>
</feature>
<dbReference type="AlphaFoldDB" id="A0A085WU94"/>
<dbReference type="Gene3D" id="1.10.510.10">
    <property type="entry name" value="Transferase(Phosphotransferase) domain 1"/>
    <property type="match status" value="1"/>
</dbReference>